<keyword evidence="2" id="KW-1185">Reference proteome</keyword>
<organism evidence="1 2">
    <name type="scientific">Volucribacter psittacicida</name>
    <dbReference type="NCBI Taxonomy" id="203482"/>
    <lineage>
        <taxon>Bacteria</taxon>
        <taxon>Pseudomonadati</taxon>
        <taxon>Pseudomonadota</taxon>
        <taxon>Gammaproteobacteria</taxon>
        <taxon>Pasteurellales</taxon>
        <taxon>Pasteurellaceae</taxon>
        <taxon>Volucribacter</taxon>
    </lineage>
</organism>
<dbReference type="GO" id="GO:0009007">
    <property type="term" value="F:site-specific DNA-methyltransferase (adenine-specific) activity"/>
    <property type="evidence" value="ECO:0007669"/>
    <property type="project" value="InterPro"/>
</dbReference>
<name>A0A4R1FPU9_9PAST</name>
<dbReference type="EMBL" id="SMFT01000004">
    <property type="protein sequence ID" value="TCJ96170.1"/>
    <property type="molecule type" value="Genomic_DNA"/>
</dbReference>
<sequence length="174" mass="19816">MTEQQFNKDSYRTPEYLFNWLYKRFKFDVDGCANHKNKLCFDYIGEGGIAEDFLDFDPLELVCELCEANLAFFVNPPYSNPLPFVQRAAALKQQGYLVVMLLPADKSTKWYGVINEQATEVIDIIGGRINFVHPLTGEEVKGNNKGSMVAVFDPTMQGLVTRQVALDFIKKWGE</sequence>
<dbReference type="RefSeq" id="WP_132691470.1">
    <property type="nucleotide sequence ID" value="NZ_SMFT01000004.1"/>
</dbReference>
<reference evidence="1 2" key="1">
    <citation type="submission" date="2019-03" db="EMBL/GenBank/DDBJ databases">
        <title>Genomic Encyclopedia of Type Strains, Phase IV (KMG-IV): sequencing the most valuable type-strain genomes for metagenomic binning, comparative biology and taxonomic classification.</title>
        <authorList>
            <person name="Goeker M."/>
        </authorList>
    </citation>
    <scope>NUCLEOTIDE SEQUENCE [LARGE SCALE GENOMIC DNA]</scope>
    <source>
        <strain evidence="1 2">DSM 15534</strain>
    </source>
</reference>
<evidence type="ECO:0000313" key="2">
    <source>
        <dbReference type="Proteomes" id="UP000294702"/>
    </source>
</evidence>
<dbReference type="Pfam" id="PF05869">
    <property type="entry name" value="Dam"/>
    <property type="match status" value="1"/>
</dbReference>
<dbReference type="InterPro" id="IPR008593">
    <property type="entry name" value="Dam_MeTrfase"/>
</dbReference>
<accession>A0A4R1FPU9</accession>
<proteinExistence type="predicted"/>
<dbReference type="AlphaFoldDB" id="A0A4R1FPU9"/>
<dbReference type="OrthoDB" id="5288620at2"/>
<evidence type="ECO:0000313" key="1">
    <source>
        <dbReference type="EMBL" id="TCJ96170.1"/>
    </source>
</evidence>
<protein>
    <submittedName>
        <fullName evidence="1">Phage N-6-adenine-methyltransferase</fullName>
    </submittedName>
</protein>
<keyword evidence="1" id="KW-0489">Methyltransferase</keyword>
<gene>
    <name evidence="1" type="ORF">EV694_1722</name>
</gene>
<dbReference type="GO" id="GO:0003677">
    <property type="term" value="F:DNA binding"/>
    <property type="evidence" value="ECO:0007669"/>
    <property type="project" value="InterPro"/>
</dbReference>
<dbReference type="GO" id="GO:0032259">
    <property type="term" value="P:methylation"/>
    <property type="evidence" value="ECO:0007669"/>
    <property type="project" value="UniProtKB-KW"/>
</dbReference>
<dbReference type="GO" id="GO:0009307">
    <property type="term" value="P:DNA restriction-modification system"/>
    <property type="evidence" value="ECO:0007669"/>
    <property type="project" value="InterPro"/>
</dbReference>
<dbReference type="Proteomes" id="UP000294702">
    <property type="component" value="Unassembled WGS sequence"/>
</dbReference>
<dbReference type="NCBIfam" id="TIGR01712">
    <property type="entry name" value="phage_N6A_met"/>
    <property type="match status" value="1"/>
</dbReference>
<keyword evidence="1" id="KW-0808">Transferase</keyword>
<comment type="caution">
    <text evidence="1">The sequence shown here is derived from an EMBL/GenBank/DDBJ whole genome shotgun (WGS) entry which is preliminary data.</text>
</comment>